<evidence type="ECO:0000313" key="2">
    <source>
        <dbReference type="EMBL" id="KAL0568177.1"/>
    </source>
</evidence>
<accession>A0ABR3EZ13</accession>
<evidence type="ECO:0000313" key="3">
    <source>
        <dbReference type="Proteomes" id="UP001465976"/>
    </source>
</evidence>
<feature type="compositionally biased region" description="Polar residues" evidence="1">
    <location>
        <begin position="293"/>
        <end position="303"/>
    </location>
</feature>
<evidence type="ECO:0000256" key="1">
    <source>
        <dbReference type="SAM" id="MobiDB-lite"/>
    </source>
</evidence>
<protein>
    <recommendedName>
        <fullName evidence="4">F-box domain-containing protein</fullName>
    </recommendedName>
</protein>
<keyword evidence="3" id="KW-1185">Reference proteome</keyword>
<organism evidence="2 3">
    <name type="scientific">Marasmius crinis-equi</name>
    <dbReference type="NCBI Taxonomy" id="585013"/>
    <lineage>
        <taxon>Eukaryota</taxon>
        <taxon>Fungi</taxon>
        <taxon>Dikarya</taxon>
        <taxon>Basidiomycota</taxon>
        <taxon>Agaricomycotina</taxon>
        <taxon>Agaricomycetes</taxon>
        <taxon>Agaricomycetidae</taxon>
        <taxon>Agaricales</taxon>
        <taxon>Marasmiineae</taxon>
        <taxon>Marasmiaceae</taxon>
        <taxon>Marasmius</taxon>
    </lineage>
</organism>
<gene>
    <name evidence="2" type="ORF">V5O48_013814</name>
</gene>
<reference evidence="2 3" key="1">
    <citation type="submission" date="2024-02" db="EMBL/GenBank/DDBJ databases">
        <title>A draft genome for the cacao thread blight pathogen Marasmius crinis-equi.</title>
        <authorList>
            <person name="Cohen S.P."/>
            <person name="Baruah I.K."/>
            <person name="Amoako-Attah I."/>
            <person name="Bukari Y."/>
            <person name="Meinhardt L.W."/>
            <person name="Bailey B.A."/>
        </authorList>
    </citation>
    <scope>NUCLEOTIDE SEQUENCE [LARGE SCALE GENOMIC DNA]</scope>
    <source>
        <strain evidence="2 3">GH-76</strain>
    </source>
</reference>
<evidence type="ECO:0008006" key="4">
    <source>
        <dbReference type="Google" id="ProtNLM"/>
    </source>
</evidence>
<comment type="caution">
    <text evidence="2">The sequence shown here is derived from an EMBL/GenBank/DDBJ whole genome shotgun (WGS) entry which is preliminary data.</text>
</comment>
<sequence>MSSILPPSTSLPIELVEEIISALWVSPLTVSERLQFIDSSADVSDLWNAIFLRVASTDFYIIAPFHAFLLLCMLRGDMDIPVNSKPNLIFPLNLCRSITFQDANDHLIPSPTHELKCAIGLLFKEILRYLSPQQFPSLRRLSLELKNCHMLHVFEEDTLFSRFPRQVTELEINFTYGEDTKSEILKALKGCTCKTFRLESAKSAELKKLTVLGATSGVTKEILDAFGGLEKLQSFKQDAWEEDEEGDEEFFDAETGLEPRGFDSPSNMSLLQEKQETPHKVRQREALEEGNCWTPTGYSNTPFTRKRGLGEKITQALRRWTRRGH</sequence>
<name>A0ABR3EZ13_9AGAR</name>
<dbReference type="Proteomes" id="UP001465976">
    <property type="component" value="Unassembled WGS sequence"/>
</dbReference>
<dbReference type="EMBL" id="JBAHYK010001397">
    <property type="protein sequence ID" value="KAL0568177.1"/>
    <property type="molecule type" value="Genomic_DNA"/>
</dbReference>
<feature type="region of interest" description="Disordered" evidence="1">
    <location>
        <begin position="286"/>
        <end position="305"/>
    </location>
</feature>
<proteinExistence type="predicted"/>